<dbReference type="InterPro" id="IPR030678">
    <property type="entry name" value="Peptide/Ni-bd"/>
</dbReference>
<proteinExistence type="inferred from homology"/>
<dbReference type="Gene3D" id="3.40.190.10">
    <property type="entry name" value="Periplasmic binding protein-like II"/>
    <property type="match status" value="1"/>
</dbReference>
<dbReference type="EMBL" id="JBDNCH010000004">
    <property type="protein sequence ID" value="MEN9063488.1"/>
    <property type="molecule type" value="Genomic_DNA"/>
</dbReference>
<dbReference type="GO" id="GO:0015833">
    <property type="term" value="P:peptide transport"/>
    <property type="evidence" value="ECO:0007669"/>
    <property type="project" value="TreeGrafter"/>
</dbReference>
<comment type="similarity">
    <text evidence="2">Belongs to the bacterial solute-binding protein 5 family.</text>
</comment>
<organism evidence="4 5">
    <name type="scientific">Ponticoccus litoralis</name>
    <dbReference type="NCBI Taxonomy" id="422297"/>
    <lineage>
        <taxon>Bacteria</taxon>
        <taxon>Pseudomonadati</taxon>
        <taxon>Pseudomonadota</taxon>
        <taxon>Alphaproteobacteria</taxon>
        <taxon>Rhodobacterales</taxon>
        <taxon>Roseobacteraceae</taxon>
        <taxon>Ponticoccus</taxon>
    </lineage>
</organism>
<reference evidence="4 5" key="1">
    <citation type="submission" date="2024-05" db="EMBL/GenBank/DDBJ databases">
        <title>Genome sequence of Ponticoccus litoralis KCCM 90028.</title>
        <authorList>
            <person name="Kim J.M."/>
            <person name="Lee J.K."/>
            <person name="Choi B.J."/>
            <person name="Bayburt H."/>
            <person name="Baek J.H."/>
            <person name="Jeon C.O."/>
        </authorList>
    </citation>
    <scope>NUCLEOTIDE SEQUENCE [LARGE SCALE GENOMIC DNA]</scope>
    <source>
        <strain evidence="4 5">KCCM 90028</strain>
    </source>
</reference>
<sequence length="501" mass="54546">MEWPRTAGLWMPAAAAAAAEPVRGGHAIFAIGKASTSDNLDPRIVHADFMTITRVTLHDTLFEITSTGDIIPSIAESAEANDDATVWRVAIKPGVTFHNGQAVTVEDVVNSINLHIAEGSISHLKTVMSHLDRIEADGNTVIFHLTEGDADWTANLAEYALSILPTKDGASDWQSGIGCGPYRLVQLEPGVRVRVEKFENDHRSDRGWFDSVEMVAVNDASARVNSIMSGEAHAISEVSPIVANRLARAPGVNVLSRTSPGYCAFDAQMTMSPMDDRNVRLALKYAIDREEFVEKILAGHGTVANDQPIGPTYRYHAEIEQHSYDPDRARFHLKEAGLDGLNIKLSTSEAAFAGAVDAAQLYSESSRAAGINMSAYREPADGFWTNVWGKVPFCASFWTGRPTEALIISLAYGSDASWNLSGFTSATLDRLVAQARAEQDEAKRAELFAEAQRLLNKDGPSVMPAFYNVVDAVSDQIGVTETDVSTAPLDSRYAVSRWWFK</sequence>
<evidence type="ECO:0000256" key="2">
    <source>
        <dbReference type="ARBA" id="ARBA00005695"/>
    </source>
</evidence>
<dbReference type="PANTHER" id="PTHR30290">
    <property type="entry name" value="PERIPLASMIC BINDING COMPONENT OF ABC TRANSPORTER"/>
    <property type="match status" value="1"/>
</dbReference>
<evidence type="ECO:0000313" key="5">
    <source>
        <dbReference type="Proteomes" id="UP001428774"/>
    </source>
</evidence>
<keyword evidence="5" id="KW-1185">Reference proteome</keyword>
<dbReference type="Proteomes" id="UP001428774">
    <property type="component" value="Unassembled WGS sequence"/>
</dbReference>
<dbReference type="GO" id="GO:1904680">
    <property type="term" value="F:peptide transmembrane transporter activity"/>
    <property type="evidence" value="ECO:0007669"/>
    <property type="project" value="TreeGrafter"/>
</dbReference>
<dbReference type="PIRSF" id="PIRSF002741">
    <property type="entry name" value="MppA"/>
    <property type="match status" value="1"/>
</dbReference>
<evidence type="ECO:0000256" key="1">
    <source>
        <dbReference type="ARBA" id="ARBA00004418"/>
    </source>
</evidence>
<evidence type="ECO:0000313" key="4">
    <source>
        <dbReference type="EMBL" id="MEN9063488.1"/>
    </source>
</evidence>
<comment type="subcellular location">
    <subcellularLocation>
        <location evidence="1">Periplasm</location>
    </subcellularLocation>
</comment>
<dbReference type="InterPro" id="IPR000914">
    <property type="entry name" value="SBP_5_dom"/>
</dbReference>
<name>A0AAW9SWG7_9RHOB</name>
<dbReference type="Pfam" id="PF00496">
    <property type="entry name" value="SBP_bac_5"/>
    <property type="match status" value="1"/>
</dbReference>
<protein>
    <submittedName>
        <fullName evidence="4">ABC transporter substrate-binding protein</fullName>
    </submittedName>
</protein>
<accession>A0AAW9SWG7</accession>
<dbReference type="RefSeq" id="WP_347168562.1">
    <property type="nucleotide sequence ID" value="NZ_JBDNCH010000004.1"/>
</dbReference>
<gene>
    <name evidence="4" type="ORF">ABFB10_23265</name>
</gene>
<dbReference type="Gene3D" id="3.90.76.10">
    <property type="entry name" value="Dipeptide-binding Protein, Domain 1"/>
    <property type="match status" value="1"/>
</dbReference>
<dbReference type="SUPFAM" id="SSF53850">
    <property type="entry name" value="Periplasmic binding protein-like II"/>
    <property type="match status" value="1"/>
</dbReference>
<dbReference type="GO" id="GO:0043190">
    <property type="term" value="C:ATP-binding cassette (ABC) transporter complex"/>
    <property type="evidence" value="ECO:0007669"/>
    <property type="project" value="InterPro"/>
</dbReference>
<dbReference type="InterPro" id="IPR039424">
    <property type="entry name" value="SBP_5"/>
</dbReference>
<comment type="caution">
    <text evidence="4">The sequence shown here is derived from an EMBL/GenBank/DDBJ whole genome shotgun (WGS) entry which is preliminary data.</text>
</comment>
<dbReference type="AlphaFoldDB" id="A0AAW9SWG7"/>
<dbReference type="Gene3D" id="3.10.105.10">
    <property type="entry name" value="Dipeptide-binding Protein, Domain 3"/>
    <property type="match status" value="1"/>
</dbReference>
<feature type="domain" description="Solute-binding protein family 5" evidence="3">
    <location>
        <begin position="70"/>
        <end position="406"/>
    </location>
</feature>
<evidence type="ECO:0000259" key="3">
    <source>
        <dbReference type="Pfam" id="PF00496"/>
    </source>
</evidence>
<dbReference type="CDD" id="cd08503">
    <property type="entry name" value="PBP2_NikA_DppA_OppA_like_17"/>
    <property type="match status" value="1"/>
</dbReference>
<dbReference type="GO" id="GO:0030288">
    <property type="term" value="C:outer membrane-bounded periplasmic space"/>
    <property type="evidence" value="ECO:0007669"/>
    <property type="project" value="UniProtKB-ARBA"/>
</dbReference>